<evidence type="ECO:0000256" key="8">
    <source>
        <dbReference type="ARBA" id="ARBA00049348"/>
    </source>
</evidence>
<feature type="domain" description="Methylated-DNA-[protein]-cysteine S-methyltransferase DNA binding" evidence="10">
    <location>
        <begin position="27"/>
        <end position="108"/>
    </location>
</feature>
<evidence type="ECO:0000256" key="9">
    <source>
        <dbReference type="SAM" id="MobiDB-lite"/>
    </source>
</evidence>
<evidence type="ECO:0000256" key="5">
    <source>
        <dbReference type="ARBA" id="ARBA00022679"/>
    </source>
</evidence>
<sequence>MVEPLSMIKCHNREAKRMKKMNLEGTEFQIKVWNELKKIPIGETKTYKEIAKLIGSPKAARAVANACGKNPYPITVPCHRVVRSDGGLGGYSGKGGVETKRQLLQNERLR</sequence>
<feature type="compositionally biased region" description="Basic and acidic residues" evidence="9">
    <location>
        <begin position="97"/>
        <end position="110"/>
    </location>
</feature>
<accession>A0A382I288</accession>
<evidence type="ECO:0000256" key="3">
    <source>
        <dbReference type="ARBA" id="ARBA00011918"/>
    </source>
</evidence>
<dbReference type="InterPro" id="IPR036217">
    <property type="entry name" value="MethylDNA_cys_MeTrfase_DNAb"/>
</dbReference>
<dbReference type="Gene3D" id="1.10.10.10">
    <property type="entry name" value="Winged helix-like DNA-binding domain superfamily/Winged helix DNA-binding domain"/>
    <property type="match status" value="1"/>
</dbReference>
<feature type="compositionally biased region" description="Gly residues" evidence="9">
    <location>
        <begin position="87"/>
        <end position="96"/>
    </location>
</feature>
<dbReference type="InterPro" id="IPR001497">
    <property type="entry name" value="MethylDNA_cys_MeTrfase_AS"/>
</dbReference>
<comment type="catalytic activity">
    <reaction evidence="8">
        <text>a 6-O-methyl-2'-deoxyguanosine in DNA + L-cysteinyl-[protein] = S-methyl-L-cysteinyl-[protein] + a 2'-deoxyguanosine in DNA</text>
        <dbReference type="Rhea" id="RHEA:24000"/>
        <dbReference type="Rhea" id="RHEA-COMP:10131"/>
        <dbReference type="Rhea" id="RHEA-COMP:10132"/>
        <dbReference type="Rhea" id="RHEA-COMP:11367"/>
        <dbReference type="Rhea" id="RHEA-COMP:11368"/>
        <dbReference type="ChEBI" id="CHEBI:29950"/>
        <dbReference type="ChEBI" id="CHEBI:82612"/>
        <dbReference type="ChEBI" id="CHEBI:85445"/>
        <dbReference type="ChEBI" id="CHEBI:85448"/>
        <dbReference type="EC" id="2.1.1.63"/>
    </reaction>
</comment>
<comment type="similarity">
    <text evidence="2">Belongs to the MGMT family.</text>
</comment>
<gene>
    <name evidence="11" type="ORF">METZ01_LOCUS246273</name>
</gene>
<evidence type="ECO:0000256" key="2">
    <source>
        <dbReference type="ARBA" id="ARBA00008711"/>
    </source>
</evidence>
<keyword evidence="6" id="KW-0227">DNA damage</keyword>
<keyword evidence="4" id="KW-0489">Methyltransferase</keyword>
<evidence type="ECO:0000256" key="6">
    <source>
        <dbReference type="ARBA" id="ARBA00022763"/>
    </source>
</evidence>
<dbReference type="Pfam" id="PF01035">
    <property type="entry name" value="DNA_binding_1"/>
    <property type="match status" value="1"/>
</dbReference>
<dbReference type="EMBL" id="UINC01064597">
    <property type="protein sequence ID" value="SVB93419.1"/>
    <property type="molecule type" value="Genomic_DNA"/>
</dbReference>
<dbReference type="GO" id="GO:0032259">
    <property type="term" value="P:methylation"/>
    <property type="evidence" value="ECO:0007669"/>
    <property type="project" value="UniProtKB-KW"/>
</dbReference>
<dbReference type="InterPro" id="IPR036388">
    <property type="entry name" value="WH-like_DNA-bd_sf"/>
</dbReference>
<protein>
    <recommendedName>
        <fullName evidence="3">methylated-DNA--[protein]-cysteine S-methyltransferase</fullName>
        <ecNumber evidence="3">2.1.1.63</ecNumber>
    </recommendedName>
</protein>
<evidence type="ECO:0000313" key="11">
    <source>
        <dbReference type="EMBL" id="SVB93419.1"/>
    </source>
</evidence>
<reference evidence="11" key="1">
    <citation type="submission" date="2018-05" db="EMBL/GenBank/DDBJ databases">
        <authorList>
            <person name="Lanie J.A."/>
            <person name="Ng W.-L."/>
            <person name="Kazmierczak K.M."/>
            <person name="Andrzejewski T.M."/>
            <person name="Davidsen T.M."/>
            <person name="Wayne K.J."/>
            <person name="Tettelin H."/>
            <person name="Glass J.I."/>
            <person name="Rusch D."/>
            <person name="Podicherti R."/>
            <person name="Tsui H.-C.T."/>
            <person name="Winkler M.E."/>
        </authorList>
    </citation>
    <scope>NUCLEOTIDE SEQUENCE</scope>
</reference>
<evidence type="ECO:0000259" key="10">
    <source>
        <dbReference type="Pfam" id="PF01035"/>
    </source>
</evidence>
<evidence type="ECO:0000256" key="7">
    <source>
        <dbReference type="ARBA" id="ARBA00023204"/>
    </source>
</evidence>
<dbReference type="CDD" id="cd06445">
    <property type="entry name" value="ATase"/>
    <property type="match status" value="1"/>
</dbReference>
<dbReference type="PROSITE" id="PS00374">
    <property type="entry name" value="MGMT"/>
    <property type="match status" value="1"/>
</dbReference>
<evidence type="ECO:0000256" key="4">
    <source>
        <dbReference type="ARBA" id="ARBA00022603"/>
    </source>
</evidence>
<organism evidence="11">
    <name type="scientific">marine metagenome</name>
    <dbReference type="NCBI Taxonomy" id="408172"/>
    <lineage>
        <taxon>unclassified sequences</taxon>
        <taxon>metagenomes</taxon>
        <taxon>ecological metagenomes</taxon>
    </lineage>
</organism>
<dbReference type="InterPro" id="IPR014048">
    <property type="entry name" value="MethylDNA_cys_MeTrfase_DNA-bd"/>
</dbReference>
<keyword evidence="7" id="KW-0234">DNA repair</keyword>
<dbReference type="PANTHER" id="PTHR10815">
    <property type="entry name" value="METHYLATED-DNA--PROTEIN-CYSTEINE METHYLTRANSFERASE"/>
    <property type="match status" value="1"/>
</dbReference>
<dbReference type="AlphaFoldDB" id="A0A382I288"/>
<dbReference type="SUPFAM" id="SSF46767">
    <property type="entry name" value="Methylated DNA-protein cysteine methyltransferase, C-terminal domain"/>
    <property type="match status" value="1"/>
</dbReference>
<name>A0A382I288_9ZZZZ</name>
<dbReference type="PANTHER" id="PTHR10815:SF13">
    <property type="entry name" value="METHYLATED-DNA--PROTEIN-CYSTEINE METHYLTRANSFERASE"/>
    <property type="match status" value="1"/>
</dbReference>
<dbReference type="GO" id="GO:0006281">
    <property type="term" value="P:DNA repair"/>
    <property type="evidence" value="ECO:0007669"/>
    <property type="project" value="UniProtKB-KW"/>
</dbReference>
<keyword evidence="5" id="KW-0808">Transferase</keyword>
<dbReference type="EC" id="2.1.1.63" evidence="3"/>
<evidence type="ECO:0000256" key="1">
    <source>
        <dbReference type="ARBA" id="ARBA00001286"/>
    </source>
</evidence>
<feature type="region of interest" description="Disordered" evidence="9">
    <location>
        <begin position="87"/>
        <end position="110"/>
    </location>
</feature>
<dbReference type="FunFam" id="1.10.10.10:FF:000214">
    <property type="entry name" value="Methylated-DNA--protein-cysteine methyltransferase"/>
    <property type="match status" value="1"/>
</dbReference>
<comment type="catalytic activity">
    <reaction evidence="1">
        <text>a 4-O-methyl-thymidine in DNA + L-cysteinyl-[protein] = a thymidine in DNA + S-methyl-L-cysteinyl-[protein]</text>
        <dbReference type="Rhea" id="RHEA:53428"/>
        <dbReference type="Rhea" id="RHEA-COMP:10131"/>
        <dbReference type="Rhea" id="RHEA-COMP:10132"/>
        <dbReference type="Rhea" id="RHEA-COMP:13555"/>
        <dbReference type="Rhea" id="RHEA-COMP:13556"/>
        <dbReference type="ChEBI" id="CHEBI:29950"/>
        <dbReference type="ChEBI" id="CHEBI:82612"/>
        <dbReference type="ChEBI" id="CHEBI:137386"/>
        <dbReference type="ChEBI" id="CHEBI:137387"/>
        <dbReference type="EC" id="2.1.1.63"/>
    </reaction>
</comment>
<dbReference type="NCBIfam" id="TIGR00589">
    <property type="entry name" value="ogt"/>
    <property type="match status" value="1"/>
</dbReference>
<proteinExistence type="inferred from homology"/>
<dbReference type="GO" id="GO:0003908">
    <property type="term" value="F:methylated-DNA-[protein]-cysteine S-methyltransferase activity"/>
    <property type="evidence" value="ECO:0007669"/>
    <property type="project" value="UniProtKB-EC"/>
</dbReference>